<name>A0A191WGR1_9MICO</name>
<keyword evidence="3" id="KW-1185">Reference proteome</keyword>
<dbReference type="KEGG" id="agy:ATC03_12240"/>
<dbReference type="EMBL" id="CP013979">
    <property type="protein sequence ID" value="ANJ27369.1"/>
    <property type="molecule type" value="Genomic_DNA"/>
</dbReference>
<organism evidence="2 3">
    <name type="scientific">Agromyces aureus</name>
    <dbReference type="NCBI Taxonomy" id="453304"/>
    <lineage>
        <taxon>Bacteria</taxon>
        <taxon>Bacillati</taxon>
        <taxon>Actinomycetota</taxon>
        <taxon>Actinomycetes</taxon>
        <taxon>Micrococcales</taxon>
        <taxon>Microbacteriaceae</taxon>
        <taxon>Agromyces</taxon>
    </lineage>
</organism>
<feature type="region of interest" description="Disordered" evidence="1">
    <location>
        <begin position="35"/>
        <end position="55"/>
    </location>
</feature>
<sequence>MIALIGGATILLALIGVGLFGLLRGPAAAQTAELQTTTASSRPAPRESVATPNAVAETKDAGRFARSVGSALFGWDTRADGGANAWAQPLIDASDGDEANGVAADVRSYIPDGALWDELRTYGTRQRLRIEAIKVPDAWAAARSQASALQLPPGASAFTISGTAERHGTWKGTPVATERAVSFTVFIDCPDSHPCRLLRLSRPDASLQ</sequence>
<dbReference type="Proteomes" id="UP000078437">
    <property type="component" value="Chromosome"/>
</dbReference>
<reference evidence="2 3" key="1">
    <citation type="journal article" date="2016" name="Int. J. Syst. Evol. Microbiol.">
        <title>Agromyces aureus sp. nov., isolated from the rhizosphere of Salix caprea L. grown in a heavy-metal-contaminated soil.</title>
        <authorList>
            <person name="Corretto E."/>
            <person name="Antonielli L."/>
            <person name="Sessitsch A."/>
            <person name="Compant S."/>
            <person name="Gorfer M."/>
            <person name="Kuffner M."/>
            <person name="Brader G."/>
        </authorList>
    </citation>
    <scope>NUCLEOTIDE SEQUENCE [LARGE SCALE GENOMIC DNA]</scope>
    <source>
        <strain evidence="2 3">AR33</strain>
    </source>
</reference>
<dbReference type="AlphaFoldDB" id="A0A191WGR1"/>
<evidence type="ECO:0000313" key="2">
    <source>
        <dbReference type="EMBL" id="ANJ27369.1"/>
    </source>
</evidence>
<dbReference type="STRING" id="453304.ATC03_12240"/>
<evidence type="ECO:0000256" key="1">
    <source>
        <dbReference type="SAM" id="MobiDB-lite"/>
    </source>
</evidence>
<protein>
    <submittedName>
        <fullName evidence="2">Uncharacterized protein</fullName>
    </submittedName>
</protein>
<reference evidence="3" key="2">
    <citation type="submission" date="2016-01" db="EMBL/GenBank/DDBJ databases">
        <title>Complete genome sequence of Agromyces aureus AR33T and comparison with related organisms.</title>
        <authorList>
            <person name="Corretto E."/>
            <person name="Antonielli L."/>
            <person name="Sessitsch A."/>
            <person name="Brader G."/>
        </authorList>
    </citation>
    <scope>NUCLEOTIDE SEQUENCE [LARGE SCALE GENOMIC DNA]</scope>
    <source>
        <strain evidence="3">AR33</strain>
    </source>
</reference>
<accession>A0A191WGR1</accession>
<proteinExistence type="predicted"/>
<gene>
    <name evidence="2" type="ORF">ATC03_12240</name>
</gene>
<evidence type="ECO:0000313" key="3">
    <source>
        <dbReference type="Proteomes" id="UP000078437"/>
    </source>
</evidence>